<feature type="compositionally biased region" description="Low complexity" evidence="1">
    <location>
        <begin position="239"/>
        <end position="254"/>
    </location>
</feature>
<accession>A0AAX4JBZ3</accession>
<evidence type="ECO:0000256" key="1">
    <source>
        <dbReference type="SAM" id="MobiDB-lite"/>
    </source>
</evidence>
<evidence type="ECO:0000313" key="2">
    <source>
        <dbReference type="EMBL" id="WUR03485.1"/>
    </source>
</evidence>
<feature type="region of interest" description="Disordered" evidence="1">
    <location>
        <begin position="198"/>
        <end position="254"/>
    </location>
</feature>
<dbReference type="AlphaFoldDB" id="A0AAX4JBZ3"/>
<proteinExistence type="predicted"/>
<dbReference type="EMBL" id="CP142730">
    <property type="protein sequence ID" value="WUR03485.1"/>
    <property type="molecule type" value="Genomic_DNA"/>
</dbReference>
<dbReference type="GeneID" id="90541301"/>
<name>A0AAX4JBZ3_9MICR</name>
<protein>
    <submittedName>
        <fullName evidence="2">Peptidoglycan N-acetlyglucosamine deacetlyase</fullName>
    </submittedName>
</protein>
<organism evidence="2 3">
    <name type="scientific">Vairimorpha necatrix</name>
    <dbReference type="NCBI Taxonomy" id="6039"/>
    <lineage>
        <taxon>Eukaryota</taxon>
        <taxon>Fungi</taxon>
        <taxon>Fungi incertae sedis</taxon>
        <taxon>Microsporidia</taxon>
        <taxon>Nosematidae</taxon>
        <taxon>Vairimorpha</taxon>
    </lineage>
</organism>
<feature type="compositionally biased region" description="Basic and acidic residues" evidence="1">
    <location>
        <begin position="200"/>
        <end position="238"/>
    </location>
</feature>
<keyword evidence="3" id="KW-1185">Reference proteome</keyword>
<reference evidence="2" key="1">
    <citation type="journal article" date="2024" name="BMC Genomics">
        <title>Functional annotation of a divergent genome using sequence and structure-based similarity.</title>
        <authorList>
            <person name="Svedberg D."/>
            <person name="Winiger R.R."/>
            <person name="Berg A."/>
            <person name="Sharma H."/>
            <person name="Tellgren-Roth C."/>
            <person name="Debrunner-Vossbrinck B.A."/>
            <person name="Vossbrinck C.R."/>
            <person name="Barandun J."/>
        </authorList>
    </citation>
    <scope>NUCLEOTIDE SEQUENCE</scope>
    <source>
        <strain evidence="2">Illinois isolate</strain>
    </source>
</reference>
<sequence>MIFFPFVFSLKSMISFDEGPTKNISTIINKGVYLNIPLVFFFDPFSPDFNKEIVEEVLDNNYEVGMILRDETSEETVLEVLEKYEKEFINKSGYKPRLLRLPPVGEINNKTIDLSESKGYIVDIPNLDSEDDQKADIYSFLIPTLYQERRRNISMVFRERYEKSLDILERVVEIIKYKGYQIVPAKIYTGQDITPIKMNSQREDNNDNEKSKKEINNDNEKSKKDNNDNEKSKKDNNDNKIMINNNDNNNNNKYKYNNKYVTMYEILNKNTPYKIRVFTSKDKKIIKEITVEYSTYNKLFIRDLIKMRLEDENEVEEMYREIINVCGVLEDTEVEACKKNGNEKWEITLYSLIVLLLI</sequence>
<gene>
    <name evidence="2" type="ORF">VNE69_05077</name>
</gene>
<dbReference type="GO" id="GO:0005975">
    <property type="term" value="P:carbohydrate metabolic process"/>
    <property type="evidence" value="ECO:0007669"/>
    <property type="project" value="InterPro"/>
</dbReference>
<dbReference type="Gene3D" id="3.20.20.370">
    <property type="entry name" value="Glycoside hydrolase/deacetylase"/>
    <property type="match status" value="1"/>
</dbReference>
<dbReference type="KEGG" id="vnx:VNE69_05077"/>
<dbReference type="InterPro" id="IPR011330">
    <property type="entry name" value="Glyco_hydro/deAcase_b/a-brl"/>
</dbReference>
<dbReference type="Proteomes" id="UP001334084">
    <property type="component" value="Chromosome 5"/>
</dbReference>
<dbReference type="RefSeq" id="XP_065329630.1">
    <property type="nucleotide sequence ID" value="XM_065473558.1"/>
</dbReference>
<dbReference type="SUPFAM" id="SSF88713">
    <property type="entry name" value="Glycoside hydrolase/deacetylase"/>
    <property type="match status" value="1"/>
</dbReference>
<evidence type="ECO:0000313" key="3">
    <source>
        <dbReference type="Proteomes" id="UP001334084"/>
    </source>
</evidence>